<dbReference type="InterPro" id="IPR044810">
    <property type="entry name" value="WRKY_plant"/>
</dbReference>
<feature type="domain" description="WRKY" evidence="6">
    <location>
        <begin position="190"/>
        <end position="252"/>
    </location>
</feature>
<dbReference type="GO" id="GO:0000976">
    <property type="term" value="F:transcription cis-regulatory region binding"/>
    <property type="evidence" value="ECO:0007669"/>
    <property type="project" value="TreeGrafter"/>
</dbReference>
<keyword evidence="8" id="KW-1185">Reference proteome</keyword>
<dbReference type="InterPro" id="IPR036576">
    <property type="entry name" value="WRKY_dom_sf"/>
</dbReference>
<dbReference type="SUPFAM" id="SSF118290">
    <property type="entry name" value="WRKY DNA-binding domain"/>
    <property type="match status" value="1"/>
</dbReference>
<dbReference type="EMBL" id="CAXHTB010000006">
    <property type="protein sequence ID" value="CAL0307782.1"/>
    <property type="molecule type" value="Genomic_DNA"/>
</dbReference>
<dbReference type="PROSITE" id="PS50811">
    <property type="entry name" value="WRKY"/>
    <property type="match status" value="1"/>
</dbReference>
<reference evidence="7 8" key="1">
    <citation type="submission" date="2024-03" db="EMBL/GenBank/DDBJ databases">
        <authorList>
            <person name="Martinez-Hernandez J."/>
        </authorList>
    </citation>
    <scope>NUCLEOTIDE SEQUENCE [LARGE SCALE GENOMIC DNA]</scope>
</reference>
<dbReference type="Gene3D" id="2.20.25.80">
    <property type="entry name" value="WRKY domain"/>
    <property type="match status" value="1"/>
</dbReference>
<keyword evidence="5" id="KW-0539">Nucleus</keyword>
<keyword evidence="3" id="KW-0238">DNA-binding</keyword>
<keyword evidence="4" id="KW-0804">Transcription</keyword>
<evidence type="ECO:0000256" key="3">
    <source>
        <dbReference type="ARBA" id="ARBA00023125"/>
    </source>
</evidence>
<evidence type="ECO:0000256" key="1">
    <source>
        <dbReference type="ARBA" id="ARBA00004123"/>
    </source>
</evidence>
<evidence type="ECO:0000256" key="5">
    <source>
        <dbReference type="ARBA" id="ARBA00023242"/>
    </source>
</evidence>
<sequence>MEEFINSIKHAFGLARNLELELPNMSNQPLHILCLSIDDVMKAFNGAKERLLMMMSQQDKTITTSSFVPMLSSTHDATQHATTSMVMTSYIDYMFQMQQLPFDHVRALHENKIIGGVDIQKLRYKGTLEIGEKGERDVECYVRSKSEGNVQGIEASSTPRLRKSSRKNDSVKKTIMVPAPQVGNTELPPEDGFNWRKYGQKEILGSMYPRGYYRCTHHKLYDCKAKKLIQRVDHNPNIFEVTYRGEHTCHMSSTAPSSYPGWLTSANLSLGGGGGASTSSDPFTSKYDGDYLVADLADAMFNWGSSSNNSIEPLFPDSNEDK</sequence>
<evidence type="ECO:0000259" key="6">
    <source>
        <dbReference type="PROSITE" id="PS50811"/>
    </source>
</evidence>
<protein>
    <recommendedName>
        <fullName evidence="6">WRKY domain-containing protein</fullName>
    </recommendedName>
</protein>
<evidence type="ECO:0000256" key="2">
    <source>
        <dbReference type="ARBA" id="ARBA00023015"/>
    </source>
</evidence>
<accession>A0AAV1WFY5</accession>
<name>A0AAV1WFY5_LUPLU</name>
<dbReference type="InterPro" id="IPR003657">
    <property type="entry name" value="WRKY_dom"/>
</dbReference>
<dbReference type="AlphaFoldDB" id="A0AAV1WFY5"/>
<comment type="caution">
    <text evidence="7">The sequence shown here is derived from an EMBL/GenBank/DDBJ whole genome shotgun (WGS) entry which is preliminary data.</text>
</comment>
<evidence type="ECO:0000313" key="7">
    <source>
        <dbReference type="EMBL" id="CAL0307782.1"/>
    </source>
</evidence>
<evidence type="ECO:0000256" key="4">
    <source>
        <dbReference type="ARBA" id="ARBA00023163"/>
    </source>
</evidence>
<organism evidence="7 8">
    <name type="scientific">Lupinus luteus</name>
    <name type="common">European yellow lupine</name>
    <dbReference type="NCBI Taxonomy" id="3873"/>
    <lineage>
        <taxon>Eukaryota</taxon>
        <taxon>Viridiplantae</taxon>
        <taxon>Streptophyta</taxon>
        <taxon>Embryophyta</taxon>
        <taxon>Tracheophyta</taxon>
        <taxon>Spermatophyta</taxon>
        <taxon>Magnoliopsida</taxon>
        <taxon>eudicotyledons</taxon>
        <taxon>Gunneridae</taxon>
        <taxon>Pentapetalae</taxon>
        <taxon>rosids</taxon>
        <taxon>fabids</taxon>
        <taxon>Fabales</taxon>
        <taxon>Fabaceae</taxon>
        <taxon>Papilionoideae</taxon>
        <taxon>50 kb inversion clade</taxon>
        <taxon>genistoids sensu lato</taxon>
        <taxon>core genistoids</taxon>
        <taxon>Genisteae</taxon>
        <taxon>Lupinus</taxon>
    </lineage>
</organism>
<dbReference type="GO" id="GO:0005634">
    <property type="term" value="C:nucleus"/>
    <property type="evidence" value="ECO:0007669"/>
    <property type="project" value="UniProtKB-SubCell"/>
</dbReference>
<dbReference type="Proteomes" id="UP001497480">
    <property type="component" value="Unassembled WGS sequence"/>
</dbReference>
<comment type="subcellular location">
    <subcellularLocation>
        <location evidence="1">Nucleus</location>
    </subcellularLocation>
</comment>
<dbReference type="GO" id="GO:0003700">
    <property type="term" value="F:DNA-binding transcription factor activity"/>
    <property type="evidence" value="ECO:0007669"/>
    <property type="project" value="InterPro"/>
</dbReference>
<dbReference type="Pfam" id="PF03106">
    <property type="entry name" value="WRKY"/>
    <property type="match status" value="1"/>
</dbReference>
<dbReference type="PANTHER" id="PTHR32096">
    <property type="entry name" value="WRKY TRANSCRIPTION FACTOR 30-RELATED-RELATED"/>
    <property type="match status" value="1"/>
</dbReference>
<evidence type="ECO:0000313" key="8">
    <source>
        <dbReference type="Proteomes" id="UP001497480"/>
    </source>
</evidence>
<dbReference type="PANTHER" id="PTHR32096:SF146">
    <property type="entry name" value="WRKY TRANSCRIPTION FACTOR 19-RELATED"/>
    <property type="match status" value="1"/>
</dbReference>
<dbReference type="SMART" id="SM00774">
    <property type="entry name" value="WRKY"/>
    <property type="match status" value="1"/>
</dbReference>
<gene>
    <name evidence="7" type="ORF">LLUT_LOCUS8842</name>
</gene>
<keyword evidence="2" id="KW-0805">Transcription regulation</keyword>
<proteinExistence type="predicted"/>